<dbReference type="InterPro" id="IPR054194">
    <property type="entry name" value="DUF6899"/>
</dbReference>
<evidence type="ECO:0000313" key="3">
    <source>
        <dbReference type="Proteomes" id="UP000006860"/>
    </source>
</evidence>
<name>F0ST79_RUBBR</name>
<accession>F0ST79</accession>
<keyword evidence="1" id="KW-0812">Transmembrane</keyword>
<dbReference type="Pfam" id="PF21840">
    <property type="entry name" value="DUF6899"/>
    <property type="match status" value="1"/>
</dbReference>
<sequence>MCSRQKMSPQDGLDYAWKWFHYHAGQRMVSFNFLLIVMGALSVGYYQAYDAGMHSYATIIAGFGAFVALAFLALECRNEELVNVGRDALKSIEKTEFEPLPPELKLLHVDRNRNFILSHKFWLRAMECILLLIFALAAYVSWNSWANCVSASLLPDVEKSQNMPYISQDRREAIISGEQPQNAGELNYAITRIVDAYISSKGGVRYANVNEAVGSLECAKLELYRRVAAPYEDLKIKESGDVYEANSGQ</sequence>
<organism evidence="2 3">
    <name type="scientific">Rubinisphaera brasiliensis (strain ATCC 49424 / DSM 5305 / JCM 21570 / IAM 15109 / NBRC 103401 / IFAM 1448)</name>
    <name type="common">Planctomyces brasiliensis</name>
    <dbReference type="NCBI Taxonomy" id="756272"/>
    <lineage>
        <taxon>Bacteria</taxon>
        <taxon>Pseudomonadati</taxon>
        <taxon>Planctomycetota</taxon>
        <taxon>Planctomycetia</taxon>
        <taxon>Planctomycetales</taxon>
        <taxon>Planctomycetaceae</taxon>
        <taxon>Rubinisphaera</taxon>
    </lineage>
</organism>
<dbReference type="STRING" id="756272.Plabr_1679"/>
<evidence type="ECO:0000256" key="1">
    <source>
        <dbReference type="SAM" id="Phobius"/>
    </source>
</evidence>
<dbReference type="HOGENOM" id="CLU_1115124_0_0_0"/>
<evidence type="ECO:0000313" key="2">
    <source>
        <dbReference type="EMBL" id="ADY59290.1"/>
    </source>
</evidence>
<dbReference type="eggNOG" id="ENOG5034BEB">
    <property type="taxonomic scope" value="Bacteria"/>
</dbReference>
<protein>
    <submittedName>
        <fullName evidence="2">Uncharacterized protein</fullName>
    </submittedName>
</protein>
<feature type="transmembrane region" description="Helical" evidence="1">
    <location>
        <begin position="28"/>
        <end position="48"/>
    </location>
</feature>
<feature type="transmembrane region" description="Helical" evidence="1">
    <location>
        <begin position="121"/>
        <end position="142"/>
    </location>
</feature>
<proteinExistence type="predicted"/>
<keyword evidence="3" id="KW-1185">Reference proteome</keyword>
<feature type="transmembrane region" description="Helical" evidence="1">
    <location>
        <begin position="54"/>
        <end position="74"/>
    </location>
</feature>
<dbReference type="AlphaFoldDB" id="F0ST79"/>
<reference evidence="3" key="1">
    <citation type="submission" date="2011-02" db="EMBL/GenBank/DDBJ databases">
        <title>The complete genome of Planctomyces brasiliensis DSM 5305.</title>
        <authorList>
            <person name="Lucas S."/>
            <person name="Copeland A."/>
            <person name="Lapidus A."/>
            <person name="Bruce D."/>
            <person name="Goodwin L."/>
            <person name="Pitluck S."/>
            <person name="Kyrpides N."/>
            <person name="Mavromatis K."/>
            <person name="Pagani I."/>
            <person name="Ivanova N."/>
            <person name="Ovchinnikova G."/>
            <person name="Lu M."/>
            <person name="Detter J.C."/>
            <person name="Han C."/>
            <person name="Land M."/>
            <person name="Hauser L."/>
            <person name="Markowitz V."/>
            <person name="Cheng J.-F."/>
            <person name="Hugenholtz P."/>
            <person name="Woyke T."/>
            <person name="Wu D."/>
            <person name="Tindall B."/>
            <person name="Pomrenke H.G."/>
            <person name="Brambilla E."/>
            <person name="Klenk H.-P."/>
            <person name="Eisen J.A."/>
        </authorList>
    </citation>
    <scope>NUCLEOTIDE SEQUENCE [LARGE SCALE GENOMIC DNA]</scope>
    <source>
        <strain evidence="3">ATCC 49424 / DSM 5305 / JCM 21570 / NBRC 103401 / IFAM 1448</strain>
    </source>
</reference>
<gene>
    <name evidence="2" type="ordered locus">Plabr_1679</name>
</gene>
<keyword evidence="1" id="KW-1133">Transmembrane helix</keyword>
<keyword evidence="1" id="KW-0472">Membrane</keyword>
<dbReference type="EMBL" id="CP002546">
    <property type="protein sequence ID" value="ADY59290.1"/>
    <property type="molecule type" value="Genomic_DNA"/>
</dbReference>
<dbReference type="KEGG" id="pbs:Plabr_1679"/>
<dbReference type="Proteomes" id="UP000006860">
    <property type="component" value="Chromosome"/>
</dbReference>